<accession>A0A951PA41</accession>
<dbReference type="AlphaFoldDB" id="A0A951PA41"/>
<feature type="region of interest" description="Disordered" evidence="1">
    <location>
        <begin position="235"/>
        <end position="270"/>
    </location>
</feature>
<gene>
    <name evidence="2" type="ORF">KME07_08940</name>
</gene>
<organism evidence="2 3">
    <name type="scientific">Pegethrix bostrychoides GSE-TBD4-15B</name>
    <dbReference type="NCBI Taxonomy" id="2839662"/>
    <lineage>
        <taxon>Bacteria</taxon>
        <taxon>Bacillati</taxon>
        <taxon>Cyanobacteriota</taxon>
        <taxon>Cyanophyceae</taxon>
        <taxon>Oculatellales</taxon>
        <taxon>Oculatellaceae</taxon>
        <taxon>Pegethrix</taxon>
    </lineage>
</organism>
<protein>
    <submittedName>
        <fullName evidence="2">Uncharacterized protein</fullName>
    </submittedName>
</protein>
<comment type="caution">
    <text evidence="2">The sequence shown here is derived from an EMBL/GenBank/DDBJ whole genome shotgun (WGS) entry which is preliminary data.</text>
</comment>
<evidence type="ECO:0000313" key="2">
    <source>
        <dbReference type="EMBL" id="MBW4465552.1"/>
    </source>
</evidence>
<sequence length="270" mass="31397">MYFTADQTHILSDIETLKPEKWKTSTPEQQREALQECENRISQFEGRPSRKVEIAQFSGEYTNLDGMYDRKTKTIQISKDWFSENSIQDKDSYNKAFRILIEESHHAFQSYALHEEPGFFQGQEFNDWRDIPYDPKDPNYADHPIERSAKAIAKSADKALKEEHEKEKSSEHLSAQVLAIEERPGKDPMIWVQFAKDEKPRGYTVAGFQPGDNLRDIEISGDFIAKLENLRQGEVAKGKFSTQTVKDDQKVQTNQHQHSIERQKEGEKER</sequence>
<evidence type="ECO:0000256" key="1">
    <source>
        <dbReference type="SAM" id="MobiDB-lite"/>
    </source>
</evidence>
<feature type="compositionally biased region" description="Basic and acidic residues" evidence="1">
    <location>
        <begin position="258"/>
        <end position="270"/>
    </location>
</feature>
<dbReference type="Proteomes" id="UP000707356">
    <property type="component" value="Unassembled WGS sequence"/>
</dbReference>
<name>A0A951PA41_9CYAN</name>
<dbReference type="EMBL" id="JAHHHV010000048">
    <property type="protein sequence ID" value="MBW4465552.1"/>
    <property type="molecule type" value="Genomic_DNA"/>
</dbReference>
<reference evidence="2" key="2">
    <citation type="journal article" date="2022" name="Microbiol. Resour. Announc.">
        <title>Metagenome Sequencing to Explore Phylogenomics of Terrestrial Cyanobacteria.</title>
        <authorList>
            <person name="Ward R.D."/>
            <person name="Stajich J.E."/>
            <person name="Johansen J.R."/>
            <person name="Huntemann M."/>
            <person name="Clum A."/>
            <person name="Foster B."/>
            <person name="Foster B."/>
            <person name="Roux S."/>
            <person name="Palaniappan K."/>
            <person name="Varghese N."/>
            <person name="Mukherjee S."/>
            <person name="Reddy T.B.K."/>
            <person name="Daum C."/>
            <person name="Copeland A."/>
            <person name="Chen I.A."/>
            <person name="Ivanova N.N."/>
            <person name="Kyrpides N.C."/>
            <person name="Shapiro N."/>
            <person name="Eloe-Fadrosh E.A."/>
            <person name="Pietrasiak N."/>
        </authorList>
    </citation>
    <scope>NUCLEOTIDE SEQUENCE</scope>
    <source>
        <strain evidence="2">GSE-TBD4-15B</strain>
    </source>
</reference>
<proteinExistence type="predicted"/>
<reference evidence="2" key="1">
    <citation type="submission" date="2021-05" db="EMBL/GenBank/DDBJ databases">
        <authorList>
            <person name="Pietrasiak N."/>
            <person name="Ward R."/>
            <person name="Stajich J.E."/>
            <person name="Kurbessoian T."/>
        </authorList>
    </citation>
    <scope>NUCLEOTIDE SEQUENCE</scope>
    <source>
        <strain evidence="2">GSE-TBD4-15B</strain>
    </source>
</reference>
<evidence type="ECO:0000313" key="3">
    <source>
        <dbReference type="Proteomes" id="UP000707356"/>
    </source>
</evidence>